<dbReference type="Proteomes" id="UP000182011">
    <property type="component" value="Unassembled WGS sequence"/>
</dbReference>
<feature type="signal peptide" evidence="7">
    <location>
        <begin position="1"/>
        <end position="20"/>
    </location>
</feature>
<accession>A0A0P1L9C3</accession>
<keyword evidence="13" id="KW-1185">Reference proteome</keyword>
<accession>A0A0S4N102</accession>
<evidence type="ECO:0000256" key="5">
    <source>
        <dbReference type="ARBA" id="ARBA00022801"/>
    </source>
</evidence>
<protein>
    <recommendedName>
        <fullName evidence="3">prolyl oligopeptidase</fullName>
        <ecNumber evidence="3">3.4.21.26</ecNumber>
    </recommendedName>
</protein>
<evidence type="ECO:0000259" key="9">
    <source>
        <dbReference type="Pfam" id="PF02897"/>
    </source>
</evidence>
<dbReference type="AlphaFoldDB" id="A0A0P1NUC5"/>
<proteinExistence type="inferred from homology"/>
<accession>A0A0P1M7T6</accession>
<dbReference type="Gene3D" id="3.40.50.1820">
    <property type="entry name" value="alpha/beta hydrolase"/>
    <property type="match status" value="1"/>
</dbReference>
<dbReference type="Proteomes" id="UP000182200">
    <property type="component" value="Unassembled WGS sequence"/>
</dbReference>
<evidence type="ECO:0000256" key="2">
    <source>
        <dbReference type="ARBA" id="ARBA00005228"/>
    </source>
</evidence>
<dbReference type="InterPro" id="IPR051167">
    <property type="entry name" value="Prolyl_oligopep/macrocyclase"/>
</dbReference>
<evidence type="ECO:0000313" key="12">
    <source>
        <dbReference type="Proteomes" id="UP000182011"/>
    </source>
</evidence>
<dbReference type="InterPro" id="IPR023302">
    <property type="entry name" value="Pept_S9A_N"/>
</dbReference>
<dbReference type="GO" id="GO:0070012">
    <property type="term" value="F:oligopeptidase activity"/>
    <property type="evidence" value="ECO:0007669"/>
    <property type="project" value="TreeGrafter"/>
</dbReference>
<dbReference type="GO" id="GO:0005829">
    <property type="term" value="C:cytosol"/>
    <property type="evidence" value="ECO:0007669"/>
    <property type="project" value="TreeGrafter"/>
</dbReference>
<dbReference type="EC" id="3.4.21.26" evidence="3"/>
<dbReference type="EMBL" id="CZVI01000022">
    <property type="protein sequence ID" value="CUS91034.1"/>
    <property type="molecule type" value="Genomic_DNA"/>
</dbReference>
<dbReference type="PANTHER" id="PTHR42881">
    <property type="entry name" value="PROLYL ENDOPEPTIDASE"/>
    <property type="match status" value="1"/>
</dbReference>
<feature type="domain" description="Peptidase S9 prolyl oligopeptidase catalytic" evidence="8">
    <location>
        <begin position="488"/>
        <end position="702"/>
    </location>
</feature>
<accession>A0A0P1LEZ4</accession>
<keyword evidence="6" id="KW-0720">Serine protease</keyword>
<feature type="domain" description="Peptidase S9A N-terminal" evidence="9">
    <location>
        <begin position="26"/>
        <end position="427"/>
    </location>
</feature>
<dbReference type="Pfam" id="PF02897">
    <property type="entry name" value="Peptidase_S9_N"/>
    <property type="match status" value="1"/>
</dbReference>
<dbReference type="FunFam" id="3.40.50.1820:FF:000005">
    <property type="entry name" value="Prolyl endopeptidase"/>
    <property type="match status" value="1"/>
</dbReference>
<accession>A0A0P1NUC5</accession>
<gene>
    <name evidence="11" type="ORF">JGI4_01034</name>
    <name evidence="10" type="ORF">JGI8_01505</name>
</gene>
<accession>A0A0P1M8X3</accession>
<keyword evidence="7" id="KW-0732">Signal</keyword>
<dbReference type="PRINTS" id="PR00862">
    <property type="entry name" value="PROLIGOPTASE"/>
</dbReference>
<evidence type="ECO:0000256" key="4">
    <source>
        <dbReference type="ARBA" id="ARBA00022670"/>
    </source>
</evidence>
<dbReference type="InterPro" id="IPR029058">
    <property type="entry name" value="AB_hydrolase_fold"/>
</dbReference>
<dbReference type="RefSeq" id="WP_075427116.1">
    <property type="nucleotide sequence ID" value="NZ_CZVI01000022.1"/>
</dbReference>
<keyword evidence="4" id="KW-0645">Protease</keyword>
<evidence type="ECO:0000256" key="3">
    <source>
        <dbReference type="ARBA" id="ARBA00011897"/>
    </source>
</evidence>
<evidence type="ECO:0000256" key="6">
    <source>
        <dbReference type="ARBA" id="ARBA00022825"/>
    </source>
</evidence>
<dbReference type="Pfam" id="PF00326">
    <property type="entry name" value="Peptidase_S9"/>
    <property type="match status" value="1"/>
</dbReference>
<evidence type="ECO:0000256" key="1">
    <source>
        <dbReference type="ARBA" id="ARBA00001070"/>
    </source>
</evidence>
<dbReference type="GO" id="GO:0006508">
    <property type="term" value="P:proteolysis"/>
    <property type="evidence" value="ECO:0007669"/>
    <property type="project" value="UniProtKB-KW"/>
</dbReference>
<accession>A0A0P1LYX4</accession>
<dbReference type="PANTHER" id="PTHR42881:SF2">
    <property type="entry name" value="PROLYL ENDOPEPTIDASE"/>
    <property type="match status" value="1"/>
</dbReference>
<keyword evidence="5" id="KW-0378">Hydrolase</keyword>
<comment type="catalytic activity">
    <reaction evidence="1">
        <text>Hydrolysis of Pro-|-Xaa &gt;&gt; Ala-|-Xaa in oligopeptides.</text>
        <dbReference type="EC" id="3.4.21.26"/>
    </reaction>
</comment>
<evidence type="ECO:0000313" key="13">
    <source>
        <dbReference type="Proteomes" id="UP000182200"/>
    </source>
</evidence>
<sequence>MKKSIAIILALAVFISISTAQKLSYPPTKTVDVVEDYHGVKVADPYRWLEDFNSDEVKQWVEAQNKITFEFIRSVPSYEKIKARLTELMNYPKFSVPVKAGTKYFFFKNDGLQNQSALYMREGLKGKDILVIDPNKFSEDGTVALMNLSYSKDGKFLAYGISVSGSDWQEIKIKDVVSGKEYDEVLKWCKFSSIAWLPDNSGFYYNRFPEPGTVPKEDENNYNKVYFHKLGTPQSEDKLIYERPDAKELNFYPSITEDGKYLILTVTHGTSPKNRIYYRELNSDGDFIRLLDEADASYDFIGNKDNIFYFLTDLNAPKYKIIAIDIKNPERKNWKDIIPENKKAVISDARIINNHFVIVYNEDVKHRIEIYSLDGKFVKEIKLPGIGTISGLSGRQNDKEMFFGFTSFLYPLNVYRYDFTTGKLELFFETKLKGFNPNDYEVKQVFYESKDGARIPMYIVHKRNLKLDGNNPALLYGYGGFNISIMPSFSAIRLLWLEIGGVYAVANLRGGSEYGEEWHQAGMLDKKQNVFNDFISAGEWLIKNGYTNSKKLVINGRSNGGLLVAACMVQRPDLYGAVICEVPVIDMLRYHKFTVGRYWIPEYGNAEANPDHFKFLYAYSPLHNVKKGTSYPPILITTADHDDRVVPLHAYKFTATLQAANTGDTPVLLRVETKAGHGAGKPTSKVIEEQTDIYAFIFKVLGITY</sequence>
<dbReference type="InterPro" id="IPR002470">
    <property type="entry name" value="Peptidase_S9A"/>
</dbReference>
<dbReference type="InterPro" id="IPR001375">
    <property type="entry name" value="Peptidase_S9_cat"/>
</dbReference>
<dbReference type="FunFam" id="2.130.10.120:FF:000001">
    <property type="entry name" value="Prolyl endopeptidase"/>
    <property type="match status" value="1"/>
</dbReference>
<evidence type="ECO:0000259" key="8">
    <source>
        <dbReference type="Pfam" id="PF00326"/>
    </source>
</evidence>
<organism evidence="11 12">
    <name type="scientific">Candidatus Kryptonium thompsonii</name>
    <dbReference type="NCBI Taxonomy" id="1633631"/>
    <lineage>
        <taxon>Bacteria</taxon>
        <taxon>Pseudomonadati</taxon>
        <taxon>Candidatus Kryptoniota</taxon>
        <taxon>Candidatus Kryptonium</taxon>
    </lineage>
</organism>
<dbReference type="STRING" id="1633631.GCA_001442925_01033"/>
<reference evidence="10 13" key="1">
    <citation type="submission" date="2015-11" db="EMBL/GenBank/DDBJ databases">
        <authorList>
            <person name="Varghese N."/>
        </authorList>
    </citation>
    <scope>NUCLEOTIDE SEQUENCE [LARGE SCALE GENOMIC DNA]</scope>
    <source>
        <strain evidence="10 13">JGI-8</strain>
    </source>
</reference>
<evidence type="ECO:0000313" key="10">
    <source>
        <dbReference type="EMBL" id="CUS91034.1"/>
    </source>
</evidence>
<reference evidence="11 12" key="2">
    <citation type="submission" date="2015-11" db="EMBL/GenBank/DDBJ databases">
        <authorList>
            <person name="Zhang Y."/>
            <person name="Guo Z."/>
        </authorList>
    </citation>
    <scope>NUCLEOTIDE SEQUENCE [LARGE SCALE GENOMIC DNA]</scope>
    <source>
        <strain evidence="11">JGI-4</strain>
    </source>
</reference>
<feature type="chain" id="PRO_5015043550" description="prolyl oligopeptidase" evidence="7">
    <location>
        <begin position="21"/>
        <end position="705"/>
    </location>
</feature>
<dbReference type="GO" id="GO:0004252">
    <property type="term" value="F:serine-type endopeptidase activity"/>
    <property type="evidence" value="ECO:0007669"/>
    <property type="project" value="UniProtKB-EC"/>
</dbReference>
<dbReference type="PROSITE" id="PS00708">
    <property type="entry name" value="PRO_ENDOPEP_SER"/>
    <property type="match status" value="1"/>
</dbReference>
<name>A0A0P1NUC5_9BACT</name>
<dbReference type="SUPFAM" id="SSF53474">
    <property type="entry name" value="alpha/beta-Hydrolases"/>
    <property type="match status" value="1"/>
</dbReference>
<dbReference type="Gene3D" id="2.130.10.120">
    <property type="entry name" value="Prolyl oligopeptidase, N-terminal domain"/>
    <property type="match status" value="1"/>
</dbReference>
<accession>A0A0N7MTQ3</accession>
<accession>A0A0P1P5M5</accession>
<dbReference type="SUPFAM" id="SSF50993">
    <property type="entry name" value="Peptidase/esterase 'gauge' domain"/>
    <property type="match status" value="1"/>
</dbReference>
<dbReference type="EMBL" id="FAOP01000004">
    <property type="protein sequence ID" value="CUU04488.1"/>
    <property type="molecule type" value="Genomic_DNA"/>
</dbReference>
<dbReference type="InterPro" id="IPR002471">
    <property type="entry name" value="Pept_S9_AS"/>
</dbReference>
<evidence type="ECO:0000256" key="7">
    <source>
        <dbReference type="SAM" id="SignalP"/>
    </source>
</evidence>
<comment type="similarity">
    <text evidence="2">Belongs to the peptidase S9A family.</text>
</comment>
<evidence type="ECO:0000313" key="11">
    <source>
        <dbReference type="EMBL" id="CUU04488.1"/>
    </source>
</evidence>